<dbReference type="AlphaFoldDB" id="A0AAV4TPG3"/>
<evidence type="ECO:0000313" key="3">
    <source>
        <dbReference type="Proteomes" id="UP001054945"/>
    </source>
</evidence>
<proteinExistence type="predicted"/>
<keyword evidence="3" id="KW-1185">Reference proteome</keyword>
<name>A0AAV4TPG3_CAEEX</name>
<evidence type="ECO:0000256" key="1">
    <source>
        <dbReference type="SAM" id="MobiDB-lite"/>
    </source>
</evidence>
<sequence>MRNPRTAQQRSVNLRKHFHPSPEGSTKAESRRNNNAEPSLIRNLAGRWPHFSSPGRGEIRHANKKKKKNKTILRYNINNHTGGQCPGATGCTPFWLVCAFVSRMTVQEGHLKNYSAQRDLAEQLRSRY</sequence>
<comment type="caution">
    <text evidence="2">The sequence shown here is derived from an EMBL/GenBank/DDBJ whole genome shotgun (WGS) entry which is preliminary data.</text>
</comment>
<dbReference type="Proteomes" id="UP001054945">
    <property type="component" value="Unassembled WGS sequence"/>
</dbReference>
<organism evidence="2 3">
    <name type="scientific">Caerostris extrusa</name>
    <name type="common">Bark spider</name>
    <name type="synonym">Caerostris bankana</name>
    <dbReference type="NCBI Taxonomy" id="172846"/>
    <lineage>
        <taxon>Eukaryota</taxon>
        <taxon>Metazoa</taxon>
        <taxon>Ecdysozoa</taxon>
        <taxon>Arthropoda</taxon>
        <taxon>Chelicerata</taxon>
        <taxon>Arachnida</taxon>
        <taxon>Araneae</taxon>
        <taxon>Araneomorphae</taxon>
        <taxon>Entelegynae</taxon>
        <taxon>Araneoidea</taxon>
        <taxon>Araneidae</taxon>
        <taxon>Caerostris</taxon>
    </lineage>
</organism>
<gene>
    <name evidence="2" type="ORF">CEXT_228091</name>
</gene>
<protein>
    <submittedName>
        <fullName evidence="2">Uncharacterized protein</fullName>
    </submittedName>
</protein>
<feature type="compositionally biased region" description="Polar residues" evidence="1">
    <location>
        <begin position="1"/>
        <end position="12"/>
    </location>
</feature>
<dbReference type="EMBL" id="BPLR01011566">
    <property type="protein sequence ID" value="GIY47321.1"/>
    <property type="molecule type" value="Genomic_DNA"/>
</dbReference>
<reference evidence="2 3" key="1">
    <citation type="submission" date="2021-06" db="EMBL/GenBank/DDBJ databases">
        <title>Caerostris extrusa draft genome.</title>
        <authorList>
            <person name="Kono N."/>
            <person name="Arakawa K."/>
        </authorList>
    </citation>
    <scope>NUCLEOTIDE SEQUENCE [LARGE SCALE GENOMIC DNA]</scope>
</reference>
<accession>A0AAV4TPG3</accession>
<evidence type="ECO:0000313" key="2">
    <source>
        <dbReference type="EMBL" id="GIY47321.1"/>
    </source>
</evidence>
<feature type="region of interest" description="Disordered" evidence="1">
    <location>
        <begin position="1"/>
        <end position="68"/>
    </location>
</feature>